<feature type="signal peptide" evidence="1">
    <location>
        <begin position="1"/>
        <end position="23"/>
    </location>
</feature>
<evidence type="ECO:0000313" key="3">
    <source>
        <dbReference type="Proteomes" id="UP001219525"/>
    </source>
</evidence>
<accession>A0AAD6YVF6</accession>
<dbReference type="EMBL" id="JARJCW010000001">
    <property type="protein sequence ID" value="KAJ7230517.1"/>
    <property type="molecule type" value="Genomic_DNA"/>
</dbReference>
<organism evidence="2 3">
    <name type="scientific">Mycena pura</name>
    <dbReference type="NCBI Taxonomy" id="153505"/>
    <lineage>
        <taxon>Eukaryota</taxon>
        <taxon>Fungi</taxon>
        <taxon>Dikarya</taxon>
        <taxon>Basidiomycota</taxon>
        <taxon>Agaricomycotina</taxon>
        <taxon>Agaricomycetes</taxon>
        <taxon>Agaricomycetidae</taxon>
        <taxon>Agaricales</taxon>
        <taxon>Marasmiineae</taxon>
        <taxon>Mycenaceae</taxon>
        <taxon>Mycena</taxon>
    </lineage>
</organism>
<comment type="caution">
    <text evidence="2">The sequence shown here is derived from an EMBL/GenBank/DDBJ whole genome shotgun (WGS) entry which is preliminary data.</text>
</comment>
<evidence type="ECO:0000313" key="2">
    <source>
        <dbReference type="EMBL" id="KAJ7230517.1"/>
    </source>
</evidence>
<protein>
    <submittedName>
        <fullName evidence="2">Uncharacterized protein</fullName>
    </submittedName>
</protein>
<dbReference type="AlphaFoldDB" id="A0AAD6YVF6"/>
<feature type="chain" id="PRO_5042073390" evidence="1">
    <location>
        <begin position="24"/>
        <end position="155"/>
    </location>
</feature>
<name>A0AAD6YVF6_9AGAR</name>
<sequence>MKERKVSVLACLWLCISCSGQEALSDFSHEAFKGQFDGGGARIVAVKPGRDAIVAEATNNVCDLFVGGNLLQQEVIRAVVLKLAQLALGGLALMEAWQFRCREVERGVARRQHRAGAGGEIGGGVRVVRGHLWAGWCLWVRRQGRESGGGGGGDE</sequence>
<proteinExistence type="predicted"/>
<keyword evidence="1" id="KW-0732">Signal</keyword>
<gene>
    <name evidence="2" type="ORF">GGX14DRAFT_384451</name>
</gene>
<evidence type="ECO:0000256" key="1">
    <source>
        <dbReference type="SAM" id="SignalP"/>
    </source>
</evidence>
<reference evidence="2" key="1">
    <citation type="submission" date="2023-03" db="EMBL/GenBank/DDBJ databases">
        <title>Massive genome expansion in bonnet fungi (Mycena s.s.) driven by repeated elements and novel gene families across ecological guilds.</title>
        <authorList>
            <consortium name="Lawrence Berkeley National Laboratory"/>
            <person name="Harder C.B."/>
            <person name="Miyauchi S."/>
            <person name="Viragh M."/>
            <person name="Kuo A."/>
            <person name="Thoen E."/>
            <person name="Andreopoulos B."/>
            <person name="Lu D."/>
            <person name="Skrede I."/>
            <person name="Drula E."/>
            <person name="Henrissat B."/>
            <person name="Morin E."/>
            <person name="Kohler A."/>
            <person name="Barry K."/>
            <person name="LaButti K."/>
            <person name="Morin E."/>
            <person name="Salamov A."/>
            <person name="Lipzen A."/>
            <person name="Mereny Z."/>
            <person name="Hegedus B."/>
            <person name="Baldrian P."/>
            <person name="Stursova M."/>
            <person name="Weitz H."/>
            <person name="Taylor A."/>
            <person name="Grigoriev I.V."/>
            <person name="Nagy L.G."/>
            <person name="Martin F."/>
            <person name="Kauserud H."/>
        </authorList>
    </citation>
    <scope>NUCLEOTIDE SEQUENCE</scope>
    <source>
        <strain evidence="2">9144</strain>
    </source>
</reference>
<keyword evidence="3" id="KW-1185">Reference proteome</keyword>
<dbReference type="Proteomes" id="UP001219525">
    <property type="component" value="Unassembled WGS sequence"/>
</dbReference>